<dbReference type="InterPro" id="IPR014710">
    <property type="entry name" value="RmlC-like_jellyroll"/>
</dbReference>
<evidence type="ECO:0000259" key="1">
    <source>
        <dbReference type="Pfam" id="PF09313"/>
    </source>
</evidence>
<evidence type="ECO:0000313" key="2">
    <source>
        <dbReference type="EMBL" id="RJG52527.1"/>
    </source>
</evidence>
<dbReference type="OrthoDB" id="7282222at2"/>
<dbReference type="AlphaFoldDB" id="A0A418YMW9"/>
<proteinExistence type="predicted"/>
<reference evidence="2 3" key="1">
    <citation type="submission" date="2018-08" db="EMBL/GenBank/DDBJ databases">
        <title>Sphingobium sp. EO9.</title>
        <authorList>
            <person name="Park Y."/>
            <person name="Kim K.H."/>
            <person name="Jeon C.O."/>
        </authorList>
    </citation>
    <scope>NUCLEOTIDE SEQUENCE [LARGE SCALE GENOMIC DNA]</scope>
    <source>
        <strain evidence="2 3">EO9</strain>
    </source>
</reference>
<dbReference type="Proteomes" id="UP000283469">
    <property type="component" value="Unassembled WGS sequence"/>
</dbReference>
<dbReference type="EMBL" id="QVRA01000025">
    <property type="protein sequence ID" value="RJG52527.1"/>
    <property type="molecule type" value="Genomic_DNA"/>
</dbReference>
<dbReference type="InterPro" id="IPR015392">
    <property type="entry name" value="TehB/YeaR-like_dom"/>
</dbReference>
<accession>A0A418YMW9</accession>
<protein>
    <submittedName>
        <fullName evidence="2">DUF1971 domain-containing protein</fullName>
    </submittedName>
</protein>
<keyword evidence="3" id="KW-1185">Reference proteome</keyword>
<feature type="domain" description="TehB/YeaR-like" evidence="1">
    <location>
        <begin position="17"/>
        <end position="95"/>
    </location>
</feature>
<sequence>MPSEAAAELPEGLEPYRQTDVFTEVSIPAGLRKDHCTKPGVWGLIQVAEGRLRYCVTDPRRVGAELILTPESRPGLVEPTILHHVVPLGPVRFHVQFYRQLSEAVPLCRFEELATRENRLRSGATAAEPQD</sequence>
<dbReference type="Gene3D" id="2.60.120.10">
    <property type="entry name" value="Jelly Rolls"/>
    <property type="match status" value="1"/>
</dbReference>
<dbReference type="Pfam" id="PF09313">
    <property type="entry name" value="TehB-like"/>
    <property type="match status" value="1"/>
</dbReference>
<evidence type="ECO:0000313" key="3">
    <source>
        <dbReference type="Proteomes" id="UP000283469"/>
    </source>
</evidence>
<dbReference type="SUPFAM" id="SSF51197">
    <property type="entry name" value="Clavaminate synthase-like"/>
    <property type="match status" value="1"/>
</dbReference>
<organism evidence="2 3">
    <name type="scientific">Sphingobium terrigena</name>
    <dbReference type="NCBI Taxonomy" id="2304063"/>
    <lineage>
        <taxon>Bacteria</taxon>
        <taxon>Pseudomonadati</taxon>
        <taxon>Pseudomonadota</taxon>
        <taxon>Alphaproteobacteria</taxon>
        <taxon>Sphingomonadales</taxon>
        <taxon>Sphingomonadaceae</taxon>
        <taxon>Sphingobium</taxon>
    </lineage>
</organism>
<name>A0A418YMW9_9SPHN</name>
<comment type="caution">
    <text evidence="2">The sequence shown here is derived from an EMBL/GenBank/DDBJ whole genome shotgun (WGS) entry which is preliminary data.</text>
</comment>
<gene>
    <name evidence="2" type="ORF">D0Z70_19555</name>
</gene>